<name>A0A1M6L9Y7_9ACTN</name>
<evidence type="ECO:0000313" key="1">
    <source>
        <dbReference type="EMBL" id="SHJ67949.1"/>
    </source>
</evidence>
<keyword evidence="2" id="KW-1185">Reference proteome</keyword>
<protein>
    <submittedName>
        <fullName evidence="1">Uncharacterized protein</fullName>
    </submittedName>
</protein>
<dbReference type="RefSeq" id="WP_245833231.1">
    <property type="nucleotide sequence ID" value="NZ_FQZK01000008.1"/>
</dbReference>
<accession>A0A1M6L9Y7</accession>
<sequence length="250" mass="26805">MPRNLVRARPCDGPTLHGGRCRRPRLVPPCADHTPHALARRVATAPWRHRPAPLAVPRRSGPLLRALLPDGWPVARDAPGNAERARRWLTPRTRAALDCFAPLLPAARRPRICSPSHHANCPALEALARACESPAAPASGALHRIAEDGFADLGPLPEHRIARDLARAKQEQLALRAFSPGAAVERPVPHLADLALSLRLLGVLACSVQGRARWCPCLATLLARGPLPDPAAVFELATRFSVPYGLAAGA</sequence>
<reference evidence="1 2" key="1">
    <citation type="submission" date="2016-11" db="EMBL/GenBank/DDBJ databases">
        <authorList>
            <person name="Jaros S."/>
            <person name="Januszkiewicz K."/>
            <person name="Wedrychowicz H."/>
        </authorList>
    </citation>
    <scope>NUCLEOTIDE SEQUENCE [LARGE SCALE GENOMIC DNA]</scope>
    <source>
        <strain evidence="1 2">CGMCC 4.5723</strain>
    </source>
</reference>
<gene>
    <name evidence="1" type="ORF">SAMN05421803_108131</name>
</gene>
<evidence type="ECO:0000313" key="2">
    <source>
        <dbReference type="Proteomes" id="UP000184452"/>
    </source>
</evidence>
<dbReference type="AlphaFoldDB" id="A0A1M6L9Y7"/>
<proteinExistence type="predicted"/>
<dbReference type="EMBL" id="FQZK01000008">
    <property type="protein sequence ID" value="SHJ67949.1"/>
    <property type="molecule type" value="Genomic_DNA"/>
</dbReference>
<organism evidence="1 2">
    <name type="scientific">Nocardiopsis flavescens</name>
    <dbReference type="NCBI Taxonomy" id="758803"/>
    <lineage>
        <taxon>Bacteria</taxon>
        <taxon>Bacillati</taxon>
        <taxon>Actinomycetota</taxon>
        <taxon>Actinomycetes</taxon>
        <taxon>Streptosporangiales</taxon>
        <taxon>Nocardiopsidaceae</taxon>
        <taxon>Nocardiopsis</taxon>
    </lineage>
</organism>
<dbReference type="Proteomes" id="UP000184452">
    <property type="component" value="Unassembled WGS sequence"/>
</dbReference>